<dbReference type="AlphaFoldDB" id="A0A841KNV6"/>
<keyword evidence="2" id="KW-0378">Hydrolase</keyword>
<evidence type="ECO:0000313" key="2">
    <source>
        <dbReference type="EMBL" id="MBB6185547.1"/>
    </source>
</evidence>
<dbReference type="Proteomes" id="UP000560000">
    <property type="component" value="Unassembled WGS sequence"/>
</dbReference>
<accession>A0A841KNV6</accession>
<protein>
    <submittedName>
        <fullName evidence="2">Dipeptidyl aminopeptidase/acylaminoacyl peptidase</fullName>
    </submittedName>
</protein>
<gene>
    <name evidence="2" type="ORF">HNQ86_002892</name>
</gene>
<organism evidence="2 3">
    <name type="scientific">Oleiagrimonas soli</name>
    <dbReference type="NCBI Taxonomy" id="1543381"/>
    <lineage>
        <taxon>Bacteria</taxon>
        <taxon>Pseudomonadati</taxon>
        <taxon>Pseudomonadota</taxon>
        <taxon>Gammaproteobacteria</taxon>
        <taxon>Lysobacterales</taxon>
        <taxon>Rhodanobacteraceae</taxon>
        <taxon>Oleiagrimonas</taxon>
    </lineage>
</organism>
<name>A0A841KNV6_9GAMM</name>
<sequence>MNCCRLRPLLLGASLLLGAHSALAQSGPADAPVPLKDFTQHAHIHDPALSPDGKYLAVSMDDADGKHHAIVIFRISDMQTVGLLKMPVYEMPSDITWVSPTRIVVEKARAMGSLDIPTTTGEIISADFDGKNQRYIYGYQGQAGRAATRARDEGSGAIAGVPP</sequence>
<keyword evidence="2" id="KW-0031">Aminopeptidase</keyword>
<dbReference type="RefSeq" id="WP_235205317.1">
    <property type="nucleotide sequence ID" value="NZ_JACHET010000001.1"/>
</dbReference>
<proteinExistence type="predicted"/>
<feature type="chain" id="PRO_5032947337" evidence="1">
    <location>
        <begin position="25"/>
        <end position="163"/>
    </location>
</feature>
<comment type="caution">
    <text evidence="2">The sequence shown here is derived from an EMBL/GenBank/DDBJ whole genome shotgun (WGS) entry which is preliminary data.</text>
</comment>
<evidence type="ECO:0000256" key="1">
    <source>
        <dbReference type="SAM" id="SignalP"/>
    </source>
</evidence>
<keyword evidence="1" id="KW-0732">Signal</keyword>
<dbReference type="SUPFAM" id="SSF82171">
    <property type="entry name" value="DPP6 N-terminal domain-like"/>
    <property type="match status" value="1"/>
</dbReference>
<feature type="signal peptide" evidence="1">
    <location>
        <begin position="1"/>
        <end position="24"/>
    </location>
</feature>
<dbReference type="EMBL" id="JACHET010000001">
    <property type="protein sequence ID" value="MBB6185547.1"/>
    <property type="molecule type" value="Genomic_DNA"/>
</dbReference>
<keyword evidence="2" id="KW-0645">Protease</keyword>
<reference evidence="2 3" key="1">
    <citation type="submission" date="2020-08" db="EMBL/GenBank/DDBJ databases">
        <title>Genomic Encyclopedia of Type Strains, Phase IV (KMG-IV): sequencing the most valuable type-strain genomes for metagenomic binning, comparative biology and taxonomic classification.</title>
        <authorList>
            <person name="Goeker M."/>
        </authorList>
    </citation>
    <scope>NUCLEOTIDE SEQUENCE [LARGE SCALE GENOMIC DNA]</scope>
    <source>
        <strain evidence="2 3">DSM 107085</strain>
    </source>
</reference>
<dbReference type="GO" id="GO:0004177">
    <property type="term" value="F:aminopeptidase activity"/>
    <property type="evidence" value="ECO:0007669"/>
    <property type="project" value="UniProtKB-KW"/>
</dbReference>
<evidence type="ECO:0000313" key="3">
    <source>
        <dbReference type="Proteomes" id="UP000560000"/>
    </source>
</evidence>